<reference evidence="15" key="1">
    <citation type="submission" date="2015-11" db="EMBL/GenBank/DDBJ databases">
        <title>De novo transcriptome assembly of four potential Pierce s Disease insect vectors from Arizona vineyards.</title>
        <authorList>
            <person name="Tassone E.E."/>
        </authorList>
    </citation>
    <scope>NUCLEOTIDE SEQUENCE</scope>
</reference>
<dbReference type="GO" id="GO:0005758">
    <property type="term" value="C:mitochondrial intermembrane space"/>
    <property type="evidence" value="ECO:0007669"/>
    <property type="project" value="UniProtKB-SubCell"/>
</dbReference>
<dbReference type="Gene3D" id="1.10.238.10">
    <property type="entry name" value="EF-hand"/>
    <property type="match status" value="2"/>
</dbReference>
<comment type="similarity">
    <text evidence="13">Belongs to the MICU1 family. MICU1 subfamily.</text>
</comment>
<dbReference type="CDD" id="cd15900">
    <property type="entry name" value="EFh_MICU"/>
    <property type="match status" value="1"/>
</dbReference>
<dbReference type="GO" id="GO:1990246">
    <property type="term" value="C:uniplex complex"/>
    <property type="evidence" value="ECO:0007669"/>
    <property type="project" value="TreeGrafter"/>
</dbReference>
<evidence type="ECO:0000256" key="4">
    <source>
        <dbReference type="ARBA" id="ARBA00022568"/>
    </source>
</evidence>
<evidence type="ECO:0000256" key="13">
    <source>
        <dbReference type="ARBA" id="ARBA00038333"/>
    </source>
</evidence>
<dbReference type="SUPFAM" id="SSF47473">
    <property type="entry name" value="EF-hand"/>
    <property type="match status" value="2"/>
</dbReference>
<evidence type="ECO:0000256" key="11">
    <source>
        <dbReference type="ARBA" id="ARBA00023128"/>
    </source>
</evidence>
<evidence type="ECO:0000256" key="8">
    <source>
        <dbReference type="ARBA" id="ARBA00022837"/>
    </source>
</evidence>
<comment type="subcellular location">
    <subcellularLocation>
        <location evidence="1">Mitochondrion inner membrane</location>
    </subcellularLocation>
    <subcellularLocation>
        <location evidence="2">Mitochondrion intermembrane space</location>
    </subcellularLocation>
</comment>
<dbReference type="SMART" id="SM00054">
    <property type="entry name" value="EFh"/>
    <property type="match status" value="2"/>
</dbReference>
<evidence type="ECO:0000256" key="5">
    <source>
        <dbReference type="ARBA" id="ARBA00022723"/>
    </source>
</evidence>
<dbReference type="EMBL" id="GEBQ01022941">
    <property type="protein sequence ID" value="JAT17036.1"/>
    <property type="molecule type" value="Transcribed_RNA"/>
</dbReference>
<keyword evidence="12" id="KW-0472">Membrane</keyword>
<feature type="domain" description="EF-hand" evidence="14">
    <location>
        <begin position="512"/>
        <end position="547"/>
    </location>
</feature>
<evidence type="ECO:0000256" key="9">
    <source>
        <dbReference type="ARBA" id="ARBA00022946"/>
    </source>
</evidence>
<dbReference type="PROSITE" id="PS50222">
    <property type="entry name" value="EF_HAND_2"/>
    <property type="match status" value="2"/>
</dbReference>
<dbReference type="InterPro" id="IPR039800">
    <property type="entry name" value="MICU1/2/3"/>
</dbReference>
<evidence type="ECO:0000259" key="14">
    <source>
        <dbReference type="PROSITE" id="PS50222"/>
    </source>
</evidence>
<keyword evidence="8" id="KW-0106">Calcium</keyword>
<keyword evidence="11" id="KW-0496">Mitochondrion</keyword>
<evidence type="ECO:0000256" key="7">
    <source>
        <dbReference type="ARBA" id="ARBA00022792"/>
    </source>
</evidence>
<keyword evidence="4" id="KW-0109">Calcium transport</keyword>
<protein>
    <recommendedName>
        <fullName evidence="14">EF-hand domain-containing protein</fullName>
    </recommendedName>
</protein>
<dbReference type="PANTHER" id="PTHR12294">
    <property type="entry name" value="EF HAND DOMAIN FAMILY A1,A2-RELATED"/>
    <property type="match status" value="1"/>
</dbReference>
<keyword evidence="6" id="KW-0677">Repeat</keyword>
<keyword evidence="9" id="KW-0809">Transit peptide</keyword>
<dbReference type="InterPro" id="IPR018247">
    <property type="entry name" value="EF_Hand_1_Ca_BS"/>
</dbReference>
<proteinExistence type="inferred from homology"/>
<evidence type="ECO:0000256" key="2">
    <source>
        <dbReference type="ARBA" id="ARBA00004569"/>
    </source>
</evidence>
<keyword evidence="3" id="KW-0813">Transport</keyword>
<name>A0A1B6L002_9HEMI</name>
<dbReference type="PROSITE" id="PS00018">
    <property type="entry name" value="EF_HAND_1"/>
    <property type="match status" value="2"/>
</dbReference>
<evidence type="ECO:0000256" key="12">
    <source>
        <dbReference type="ARBA" id="ARBA00023136"/>
    </source>
</evidence>
<keyword evidence="5" id="KW-0479">Metal-binding</keyword>
<dbReference type="InterPro" id="IPR002048">
    <property type="entry name" value="EF_hand_dom"/>
</dbReference>
<evidence type="ECO:0000256" key="6">
    <source>
        <dbReference type="ARBA" id="ARBA00022737"/>
    </source>
</evidence>
<accession>A0A1B6L002</accession>
<keyword evidence="10" id="KW-0406">Ion transport</keyword>
<gene>
    <name evidence="15" type="ORF">g.45853</name>
</gene>
<dbReference type="Pfam" id="PF13202">
    <property type="entry name" value="EF-hand_5"/>
    <property type="match status" value="1"/>
</dbReference>
<dbReference type="GO" id="GO:0051560">
    <property type="term" value="P:mitochondrial calcium ion homeostasis"/>
    <property type="evidence" value="ECO:0007669"/>
    <property type="project" value="TreeGrafter"/>
</dbReference>
<feature type="non-terminal residue" evidence="15">
    <location>
        <position position="1"/>
    </location>
</feature>
<dbReference type="PANTHER" id="PTHR12294:SF1">
    <property type="entry name" value="CALCIUM UPTAKE PROTEIN 1, MITOCHONDRIAL"/>
    <property type="match status" value="1"/>
</dbReference>
<dbReference type="GO" id="GO:0005509">
    <property type="term" value="F:calcium ion binding"/>
    <property type="evidence" value="ECO:0007669"/>
    <property type="project" value="InterPro"/>
</dbReference>
<evidence type="ECO:0000256" key="3">
    <source>
        <dbReference type="ARBA" id="ARBA00022448"/>
    </source>
</evidence>
<evidence type="ECO:0000313" key="15">
    <source>
        <dbReference type="EMBL" id="JAT17036.1"/>
    </source>
</evidence>
<dbReference type="InterPro" id="IPR011992">
    <property type="entry name" value="EF-hand-dom_pair"/>
</dbReference>
<keyword evidence="7" id="KW-0999">Mitochondrion inner membrane</keyword>
<dbReference type="Pfam" id="PF13833">
    <property type="entry name" value="EF-hand_8"/>
    <property type="match status" value="1"/>
</dbReference>
<evidence type="ECO:0000256" key="10">
    <source>
        <dbReference type="ARBA" id="ARBA00023065"/>
    </source>
</evidence>
<sequence>TTSCHSWREVDIFNQALEYTHQADYISHRDLHLNLKQKIDWIKKLPGVCFGFGFHEVKMANRNAVWYLVRLARANPAAACRAVNCYGFMPSKFQTNFYSKDANRSPSWTAVRTYRNISHGDPPVPNLTKLWYLFIGLSIIGLNLDWDAFIKWAFPKVDAASAGHVTESPADEDVKLTETEEDGTKKKKRIKEKVGFRDRKIIEYENRMRLYSTPDKIFRYFATVKLITPEGTEIYMTPMDMLRAITPDMKQPEGLGLDQYKRYDPKFGLKFKLDRKPVKISQNVHMKLELALDEDSIFYKLGSSGLITFSDYIFLLTVLSTSRRHFEIAFRMFDLNGDGDVDSEEFEKVATLIRQQTSIGSRHRDHANTGNTFKGVNSALTTYFFGPNMNQKLTIEKFLDFQRQLQREILSLEFQRKNPDENGNISEADFTELLLAYAGYAPKKKARMLKRVKKTFRENAQGISRDDYLKFFHFLNNINDVDTALTFYHIAGASIDQATLKHVAKTVAHVDLSDHVINVVFTIFDENMDGQLSNREFVAVMKNRLLRGLEKPKDTGFVKLIQSIIKCAKEARPVLFDI</sequence>
<organism evidence="15">
    <name type="scientific">Graphocephala atropunctata</name>
    <dbReference type="NCBI Taxonomy" id="36148"/>
    <lineage>
        <taxon>Eukaryota</taxon>
        <taxon>Metazoa</taxon>
        <taxon>Ecdysozoa</taxon>
        <taxon>Arthropoda</taxon>
        <taxon>Hexapoda</taxon>
        <taxon>Insecta</taxon>
        <taxon>Pterygota</taxon>
        <taxon>Neoptera</taxon>
        <taxon>Paraneoptera</taxon>
        <taxon>Hemiptera</taxon>
        <taxon>Auchenorrhyncha</taxon>
        <taxon>Membracoidea</taxon>
        <taxon>Cicadellidae</taxon>
        <taxon>Cicadellinae</taxon>
        <taxon>Cicadellini</taxon>
        <taxon>Graphocephala</taxon>
    </lineage>
</organism>
<dbReference type="AlphaFoldDB" id="A0A1B6L002"/>
<feature type="domain" description="EF-hand" evidence="14">
    <location>
        <begin position="321"/>
        <end position="356"/>
    </location>
</feature>
<dbReference type="GO" id="GO:0036444">
    <property type="term" value="P:calcium import into the mitochondrion"/>
    <property type="evidence" value="ECO:0007669"/>
    <property type="project" value="TreeGrafter"/>
</dbReference>
<evidence type="ECO:0000256" key="1">
    <source>
        <dbReference type="ARBA" id="ARBA00004273"/>
    </source>
</evidence>